<dbReference type="AlphaFoldDB" id="A0A1I8F2P7"/>
<feature type="transmembrane region" description="Helical" evidence="2">
    <location>
        <begin position="161"/>
        <end position="180"/>
    </location>
</feature>
<dbReference type="Proteomes" id="UP000095280">
    <property type="component" value="Unplaced"/>
</dbReference>
<dbReference type="InterPro" id="IPR036056">
    <property type="entry name" value="Fibrinogen-like_C"/>
</dbReference>
<keyword evidence="2" id="KW-0812">Transmembrane</keyword>
<protein>
    <submittedName>
        <fullName evidence="5">Fibrinogen C-terminal domain-containing protein</fullName>
    </submittedName>
</protein>
<dbReference type="InterPro" id="IPR014716">
    <property type="entry name" value="Fibrinogen_a/b/g_C_1"/>
</dbReference>
<dbReference type="InterPro" id="IPR038050">
    <property type="entry name" value="Neuro_actylchol_rec"/>
</dbReference>
<feature type="domain" description="Fibrinogen C-terminal" evidence="3">
    <location>
        <begin position="366"/>
        <end position="583"/>
    </location>
</feature>
<feature type="transmembrane region" description="Helical" evidence="2">
    <location>
        <begin position="300"/>
        <end position="318"/>
    </location>
</feature>
<feature type="transmembrane region" description="Helical" evidence="2">
    <location>
        <begin position="129"/>
        <end position="149"/>
    </location>
</feature>
<dbReference type="GO" id="GO:0005615">
    <property type="term" value="C:extracellular space"/>
    <property type="evidence" value="ECO:0007669"/>
    <property type="project" value="TreeGrafter"/>
</dbReference>
<feature type="transmembrane region" description="Helical" evidence="2">
    <location>
        <begin position="192"/>
        <end position="216"/>
    </location>
</feature>
<dbReference type="SMART" id="SM00186">
    <property type="entry name" value="FBG"/>
    <property type="match status" value="1"/>
</dbReference>
<dbReference type="InterPro" id="IPR036719">
    <property type="entry name" value="Neuro-gated_channel_TM_sf"/>
</dbReference>
<evidence type="ECO:0000256" key="2">
    <source>
        <dbReference type="SAM" id="Phobius"/>
    </source>
</evidence>
<evidence type="ECO:0000313" key="4">
    <source>
        <dbReference type="Proteomes" id="UP000095280"/>
    </source>
</evidence>
<dbReference type="Gene3D" id="1.20.58.390">
    <property type="entry name" value="Neurotransmitter-gated ion-channel transmembrane domain"/>
    <property type="match status" value="1"/>
</dbReference>
<feature type="region of interest" description="Disordered" evidence="1">
    <location>
        <begin position="28"/>
        <end position="50"/>
    </location>
</feature>
<dbReference type="SUPFAM" id="SSF56496">
    <property type="entry name" value="Fibrinogen C-terminal domain-like"/>
    <property type="match status" value="1"/>
</dbReference>
<accession>A0A1I8F2P7</accession>
<dbReference type="PANTHER" id="PTHR19143:SF338">
    <property type="entry name" value="FIBRINOGEN GAMMA CHAIN"/>
    <property type="match status" value="1"/>
</dbReference>
<evidence type="ECO:0000256" key="1">
    <source>
        <dbReference type="SAM" id="MobiDB-lite"/>
    </source>
</evidence>
<feature type="compositionally biased region" description="Polar residues" evidence="1">
    <location>
        <begin position="28"/>
        <end position="41"/>
    </location>
</feature>
<dbReference type="CDD" id="cd19051">
    <property type="entry name" value="LGIC_TM_cation"/>
    <property type="match status" value="1"/>
</dbReference>
<organism evidence="4 5">
    <name type="scientific">Macrostomum lignano</name>
    <dbReference type="NCBI Taxonomy" id="282301"/>
    <lineage>
        <taxon>Eukaryota</taxon>
        <taxon>Metazoa</taxon>
        <taxon>Spiralia</taxon>
        <taxon>Lophotrochozoa</taxon>
        <taxon>Platyhelminthes</taxon>
        <taxon>Rhabditophora</taxon>
        <taxon>Macrostomorpha</taxon>
        <taxon>Macrostomida</taxon>
        <taxon>Macrostomidae</taxon>
        <taxon>Macrostomum</taxon>
    </lineage>
</organism>
<dbReference type="InterPro" id="IPR050373">
    <property type="entry name" value="Fibrinogen_C-term_domain"/>
</dbReference>
<evidence type="ECO:0000259" key="3">
    <source>
        <dbReference type="PROSITE" id="PS51406"/>
    </source>
</evidence>
<dbReference type="Pfam" id="PF02932">
    <property type="entry name" value="Neur_chan_memb"/>
    <property type="match status" value="1"/>
</dbReference>
<dbReference type="InterPro" id="IPR002181">
    <property type="entry name" value="Fibrinogen_a/b/g_C_dom"/>
</dbReference>
<dbReference type="Pfam" id="PF00147">
    <property type="entry name" value="Fibrinogen_C"/>
    <property type="match status" value="1"/>
</dbReference>
<reference evidence="5" key="1">
    <citation type="submission" date="2016-11" db="UniProtKB">
        <authorList>
            <consortium name="WormBaseParasite"/>
        </authorList>
    </citation>
    <scope>IDENTIFICATION</scope>
</reference>
<dbReference type="Gene3D" id="3.90.215.10">
    <property type="entry name" value="Gamma Fibrinogen, chain A, domain 1"/>
    <property type="match status" value="1"/>
</dbReference>
<proteinExistence type="predicted"/>
<dbReference type="WBParaSite" id="maker-unitig_13814-snap-gene-0.1-mRNA-1">
    <property type="protein sequence ID" value="maker-unitig_13814-snap-gene-0.1-mRNA-1"/>
    <property type="gene ID" value="maker-unitig_13814-snap-gene-0.1"/>
</dbReference>
<keyword evidence="2" id="KW-0472">Membrane</keyword>
<dbReference type="GO" id="GO:0016020">
    <property type="term" value="C:membrane"/>
    <property type="evidence" value="ECO:0007669"/>
    <property type="project" value="InterPro"/>
</dbReference>
<name>A0A1I8F2P7_9PLAT</name>
<sequence length="583" mass="65282">ICRMRFGSWTYDERHLRLDWALVRVPPSSASDGNASESDSTGADDELDEVTTTRKPLPFVDFSDYVVSNEWATDGELEAGIADPDQRVLQIRSWVRYRNESGHDAEGNPVIRRYRLLDYRIRIMRNPSFYVAILVVPCILLSCLTLVVFCLPPEAPAKMLLGMSIFVAFFILLLLLAELIPSAVEAFPLIGCYYCVNMVMITVSTFLVSIIVNLHFNNGDSRQPMHPMLKKSSESASDTENCGGVKDGTRAASEFPASRMEKDLRRVARSIRRLLRRGCREDTADAVAADWRDLLRTLDRLFFCIYLGLIATFAVVFVPRRLNYMHMDHRPDAPVMQAAVTTSPGDSVIDCANQCAVQPSCACAASAFVPETKLCQLSAIWGADFSAAAPGKPVYRRRLRKAARIHNRPALEPVELLGARRFVVFQRRLAGELSFARPWTEYETGFKDCTDLWLGLIKLNQLTGSSPKLLRVEAVTWSNVLFVAEYSGFTVGDWCSSNTSSDSLTVHKGMQFSTIDRDNDVFSLPCSNYFGNGGWWFKGCCNSNPNAIYYPSNVSNTKAMMWKGATDGQYIALKSTRLMLELL</sequence>
<keyword evidence="2" id="KW-1133">Transmembrane helix</keyword>
<feature type="region of interest" description="Disordered" evidence="1">
    <location>
        <begin position="227"/>
        <end position="250"/>
    </location>
</feature>
<dbReference type="PROSITE" id="PS51406">
    <property type="entry name" value="FIBRINOGEN_C_2"/>
    <property type="match status" value="1"/>
</dbReference>
<dbReference type="PANTHER" id="PTHR19143">
    <property type="entry name" value="FIBRINOGEN/TENASCIN/ANGIOPOEITIN"/>
    <property type="match status" value="1"/>
</dbReference>
<keyword evidence="4" id="KW-1185">Reference proteome</keyword>
<evidence type="ECO:0000313" key="5">
    <source>
        <dbReference type="WBParaSite" id="maker-unitig_13814-snap-gene-0.1-mRNA-1"/>
    </source>
</evidence>
<dbReference type="GO" id="GO:0006811">
    <property type="term" value="P:monoatomic ion transport"/>
    <property type="evidence" value="ECO:0007669"/>
    <property type="project" value="InterPro"/>
</dbReference>
<dbReference type="SUPFAM" id="SSF90112">
    <property type="entry name" value="Neurotransmitter-gated ion-channel transmembrane pore"/>
    <property type="match status" value="1"/>
</dbReference>
<dbReference type="InterPro" id="IPR006029">
    <property type="entry name" value="Neurotrans-gated_channel_TM"/>
</dbReference>